<dbReference type="PANTHER" id="PTHR43680">
    <property type="entry name" value="NITRATE REDUCTASE MOLYBDENUM COFACTOR ASSEMBLY CHAPERONE"/>
    <property type="match status" value="1"/>
</dbReference>
<evidence type="ECO:0000313" key="3">
    <source>
        <dbReference type="EMBL" id="MFC0080833.1"/>
    </source>
</evidence>
<dbReference type="PANTHER" id="PTHR43680:SF2">
    <property type="entry name" value="NITRATE REDUCTASE MOLYBDENUM COFACTOR ASSEMBLY CHAPERONE NARJ"/>
    <property type="match status" value="1"/>
</dbReference>
<accession>A0ABV6C0M7</accession>
<dbReference type="EMBL" id="JBHLYQ010000006">
    <property type="protein sequence ID" value="MFC0080833.1"/>
    <property type="molecule type" value="Genomic_DNA"/>
</dbReference>
<keyword evidence="4" id="KW-1185">Reference proteome</keyword>
<comment type="caution">
    <text evidence="3">The sequence shown here is derived from an EMBL/GenBank/DDBJ whole genome shotgun (WGS) entry which is preliminary data.</text>
</comment>
<dbReference type="Gene3D" id="1.10.3480.10">
    <property type="entry name" value="TorD-like"/>
    <property type="match status" value="1"/>
</dbReference>
<dbReference type="Pfam" id="PF02613">
    <property type="entry name" value="Nitrate_red_del"/>
    <property type="match status" value="1"/>
</dbReference>
<reference evidence="3 4" key="1">
    <citation type="submission" date="2024-09" db="EMBL/GenBank/DDBJ databases">
        <authorList>
            <person name="Sun Q."/>
            <person name="Mori K."/>
        </authorList>
    </citation>
    <scope>NUCLEOTIDE SEQUENCE [LARGE SCALE GENOMIC DNA]</scope>
    <source>
        <strain evidence="3 4">JCM 15389</strain>
    </source>
</reference>
<dbReference type="RefSeq" id="WP_377787446.1">
    <property type="nucleotide sequence ID" value="NZ_JBHLYQ010000006.1"/>
</dbReference>
<dbReference type="NCBIfam" id="TIGR00684">
    <property type="entry name" value="narJ"/>
    <property type="match status" value="1"/>
</dbReference>
<feature type="region of interest" description="Disordered" evidence="2">
    <location>
        <begin position="160"/>
        <end position="199"/>
    </location>
</feature>
<keyword evidence="1" id="KW-0534">Nitrate assimilation</keyword>
<dbReference type="SUPFAM" id="SSF89155">
    <property type="entry name" value="TorD-like"/>
    <property type="match status" value="1"/>
</dbReference>
<name>A0ABV6C0M7_9ACTN</name>
<protein>
    <submittedName>
        <fullName evidence="3">Nitrate reductase molybdenum cofactor assembly chaperone</fullName>
    </submittedName>
</protein>
<dbReference type="InterPro" id="IPR036411">
    <property type="entry name" value="TorD-like_sf"/>
</dbReference>
<dbReference type="InterPro" id="IPR003765">
    <property type="entry name" value="NO3_reductase_chaperone_NarJ"/>
</dbReference>
<proteinExistence type="predicted"/>
<sequence length="199" mass="21630">MLLSYPEADLSQDLVAVEQVLCGLASVPAASQLRRVAQWLGSMEQGEAAKTYVQVFDLSERVCLHLTYYRYGDTRERGMALAALVEAFQRAGFEVVPGELPDYLPALLELAATSATGTAVLGEHRVALDALHAALVELNTPYADVVDAVRSVLPRPSRRDRDALRQYRADGPPSERVGLEPFAPPEFLGGHNLLQGGSR</sequence>
<dbReference type="Proteomes" id="UP001589788">
    <property type="component" value="Unassembled WGS sequence"/>
</dbReference>
<dbReference type="InterPro" id="IPR020945">
    <property type="entry name" value="DMSO/NO3_reduct_chaperone"/>
</dbReference>
<gene>
    <name evidence="3" type="primary">narJ</name>
    <name evidence="3" type="ORF">ACFFRE_01505</name>
</gene>
<evidence type="ECO:0000256" key="1">
    <source>
        <dbReference type="ARBA" id="ARBA00023063"/>
    </source>
</evidence>
<organism evidence="3 4">
    <name type="scientific">Aciditerrimonas ferrireducens</name>
    <dbReference type="NCBI Taxonomy" id="667306"/>
    <lineage>
        <taxon>Bacteria</taxon>
        <taxon>Bacillati</taxon>
        <taxon>Actinomycetota</taxon>
        <taxon>Acidimicrobiia</taxon>
        <taxon>Acidimicrobiales</taxon>
        <taxon>Acidimicrobiaceae</taxon>
        <taxon>Aciditerrimonas</taxon>
    </lineage>
</organism>
<evidence type="ECO:0000313" key="4">
    <source>
        <dbReference type="Proteomes" id="UP001589788"/>
    </source>
</evidence>
<evidence type="ECO:0000256" key="2">
    <source>
        <dbReference type="SAM" id="MobiDB-lite"/>
    </source>
</evidence>